<dbReference type="Gene3D" id="2.10.25.10">
    <property type="entry name" value="Laminin"/>
    <property type="match status" value="2"/>
</dbReference>
<evidence type="ECO:0000256" key="5">
    <source>
        <dbReference type="ARBA" id="ARBA00023157"/>
    </source>
</evidence>
<evidence type="ECO:0000256" key="8">
    <source>
        <dbReference type="RuleBase" id="RU280815"/>
    </source>
</evidence>
<keyword evidence="5 6" id="KW-1015">Disulfide bond</keyword>
<evidence type="ECO:0000256" key="6">
    <source>
        <dbReference type="PROSITE-ProRule" id="PRU00076"/>
    </source>
</evidence>
<feature type="domain" description="EGF-like" evidence="12">
    <location>
        <begin position="310"/>
        <end position="344"/>
    </location>
</feature>
<evidence type="ECO:0000256" key="2">
    <source>
        <dbReference type="ARBA" id="ARBA00022536"/>
    </source>
</evidence>
<feature type="chain" id="PRO_5001486872" description="Delta-like protein" evidence="11">
    <location>
        <begin position="23"/>
        <end position="450"/>
    </location>
</feature>
<keyword evidence="1 8" id="KW-0217">Developmental protein</keyword>
<dbReference type="OrthoDB" id="5813299at2759"/>
<dbReference type="GO" id="GO:0016020">
    <property type="term" value="C:membrane"/>
    <property type="evidence" value="ECO:0007669"/>
    <property type="project" value="UniProtKB-SubCell"/>
</dbReference>
<feature type="disulfide bond" evidence="6">
    <location>
        <begin position="334"/>
        <end position="343"/>
    </location>
</feature>
<feature type="transmembrane region" description="Helical" evidence="10">
    <location>
        <begin position="360"/>
        <end position="384"/>
    </location>
</feature>
<dbReference type="PROSITE" id="PS01186">
    <property type="entry name" value="EGF_2"/>
    <property type="match status" value="1"/>
</dbReference>
<feature type="disulfide bond" evidence="7">
    <location>
        <begin position="193"/>
        <end position="202"/>
    </location>
</feature>
<dbReference type="SMART" id="SM00051">
    <property type="entry name" value="DSL"/>
    <property type="match status" value="1"/>
</dbReference>
<keyword evidence="8 10" id="KW-0812">Transmembrane</keyword>
<evidence type="ECO:0000256" key="1">
    <source>
        <dbReference type="ARBA" id="ARBA00022473"/>
    </source>
</evidence>
<dbReference type="SMART" id="SM00179">
    <property type="entry name" value="EGF_CA"/>
    <property type="match status" value="2"/>
</dbReference>
<feature type="domain" description="EGF-like" evidence="12">
    <location>
        <begin position="267"/>
        <end position="306"/>
    </location>
</feature>
<dbReference type="Gene3D" id="2.10.25.140">
    <property type="match status" value="1"/>
</dbReference>
<evidence type="ECO:0000256" key="4">
    <source>
        <dbReference type="ARBA" id="ARBA00022737"/>
    </source>
</evidence>
<reference evidence="15" key="1">
    <citation type="journal article" date="2015" name="Nat. Genet.">
        <title>The genome and transcriptome of the zoonotic hookworm Ancylostoma ceylanicum identify infection-specific gene families.</title>
        <authorList>
            <person name="Schwarz E.M."/>
            <person name="Hu Y."/>
            <person name="Antoshechkin I."/>
            <person name="Miller M.M."/>
            <person name="Sternberg P.W."/>
            <person name="Aroian R.V."/>
        </authorList>
    </citation>
    <scope>NUCLEOTIDE SEQUENCE</scope>
    <source>
        <strain evidence="15">HY135</strain>
    </source>
</reference>
<organism evidence="14 15">
    <name type="scientific">Ancylostoma ceylanicum</name>
    <dbReference type="NCBI Taxonomy" id="53326"/>
    <lineage>
        <taxon>Eukaryota</taxon>
        <taxon>Metazoa</taxon>
        <taxon>Ecdysozoa</taxon>
        <taxon>Nematoda</taxon>
        <taxon>Chromadorea</taxon>
        <taxon>Rhabditida</taxon>
        <taxon>Rhabditina</taxon>
        <taxon>Rhabditomorpha</taxon>
        <taxon>Strongyloidea</taxon>
        <taxon>Ancylostomatidae</taxon>
        <taxon>Ancylostomatinae</taxon>
        <taxon>Ancylostoma</taxon>
    </lineage>
</organism>
<evidence type="ECO:0000256" key="7">
    <source>
        <dbReference type="PROSITE-ProRule" id="PRU00377"/>
    </source>
</evidence>
<dbReference type="EMBL" id="JARK01001508">
    <property type="protein sequence ID" value="EYB94357.1"/>
    <property type="molecule type" value="Genomic_DNA"/>
</dbReference>
<feature type="disulfide bond" evidence="6">
    <location>
        <begin position="314"/>
        <end position="324"/>
    </location>
</feature>
<feature type="disulfide bond" evidence="6">
    <location>
        <begin position="296"/>
        <end position="305"/>
    </location>
</feature>
<evidence type="ECO:0000256" key="11">
    <source>
        <dbReference type="SAM" id="SignalP"/>
    </source>
</evidence>
<keyword evidence="2 6" id="KW-0245">EGF-like domain</keyword>
<dbReference type="Pfam" id="PF01414">
    <property type="entry name" value="DSL"/>
    <property type="match status" value="1"/>
</dbReference>
<evidence type="ECO:0000256" key="3">
    <source>
        <dbReference type="ARBA" id="ARBA00022729"/>
    </source>
</evidence>
<dbReference type="InterPro" id="IPR050969">
    <property type="entry name" value="Dev_Signal_Modulators"/>
</dbReference>
<keyword evidence="8 10" id="KW-0472">Membrane</keyword>
<keyword evidence="4 8" id="KW-0677">Repeat</keyword>
<feature type="region of interest" description="Disordered" evidence="9">
    <location>
        <begin position="412"/>
        <end position="450"/>
    </location>
</feature>
<keyword evidence="3 8" id="KW-0732">Signal</keyword>
<dbReference type="PROSITE" id="PS50026">
    <property type="entry name" value="EGF_3"/>
    <property type="match status" value="2"/>
</dbReference>
<evidence type="ECO:0000259" key="13">
    <source>
        <dbReference type="PROSITE" id="PS51051"/>
    </source>
</evidence>
<dbReference type="InterPro" id="IPR001774">
    <property type="entry name" value="DSL"/>
</dbReference>
<gene>
    <name evidence="14" type="primary">Acey_s0172.g345</name>
    <name evidence="14" type="ORF">Y032_0172g345</name>
</gene>
<evidence type="ECO:0000259" key="12">
    <source>
        <dbReference type="PROSITE" id="PS50026"/>
    </source>
</evidence>
<name>A0A016SVC2_9BILA</name>
<dbReference type="GO" id="GO:0007154">
    <property type="term" value="P:cell communication"/>
    <property type="evidence" value="ECO:0007669"/>
    <property type="project" value="InterPro"/>
</dbReference>
<dbReference type="STRING" id="53326.A0A016SVC2"/>
<dbReference type="AlphaFoldDB" id="A0A016SVC2"/>
<evidence type="ECO:0000256" key="10">
    <source>
        <dbReference type="SAM" id="Phobius"/>
    </source>
</evidence>
<evidence type="ECO:0000313" key="14">
    <source>
        <dbReference type="EMBL" id="EYB94357.1"/>
    </source>
</evidence>
<feature type="signal peptide" evidence="11">
    <location>
        <begin position="1"/>
        <end position="22"/>
    </location>
</feature>
<comment type="subcellular location">
    <subcellularLocation>
        <location evidence="8">Membrane</location>
        <topology evidence="8">Single-pass type I membrane protein</topology>
    </subcellularLocation>
</comment>
<dbReference type="InterPro" id="IPR000742">
    <property type="entry name" value="EGF"/>
</dbReference>
<comment type="caution">
    <text evidence="14">The sequence shown here is derived from an EMBL/GenBank/DDBJ whole genome shotgun (WGS) entry which is preliminary data.</text>
</comment>
<dbReference type="PANTHER" id="PTHR14949:SF56">
    <property type="entry name" value="EGF-LIKE-DOMAIN, MULTIPLE 7"/>
    <property type="match status" value="1"/>
</dbReference>
<dbReference type="SMART" id="SM00181">
    <property type="entry name" value="EGF"/>
    <property type="match status" value="4"/>
</dbReference>
<dbReference type="InterPro" id="IPR001881">
    <property type="entry name" value="EGF-like_Ca-bd_dom"/>
</dbReference>
<feature type="disulfide bond" evidence="7">
    <location>
        <begin position="158"/>
        <end position="167"/>
    </location>
</feature>
<dbReference type="PROSITE" id="PS00022">
    <property type="entry name" value="EGF_1"/>
    <property type="match status" value="3"/>
</dbReference>
<feature type="domain" description="DSL" evidence="13">
    <location>
        <begin position="156"/>
        <end position="202"/>
    </location>
</feature>
<dbReference type="PANTHER" id="PTHR14949">
    <property type="entry name" value="EGF-LIKE-DOMAIN, MULTIPLE 7, 8"/>
    <property type="match status" value="1"/>
</dbReference>
<comment type="caution">
    <text evidence="6">Lacks conserved residue(s) required for the propagation of feature annotation.</text>
</comment>
<keyword evidence="8 10" id="KW-1133">Transmembrane helix</keyword>
<evidence type="ECO:0000256" key="9">
    <source>
        <dbReference type="SAM" id="MobiDB-lite"/>
    </source>
</evidence>
<proteinExistence type="predicted"/>
<accession>A0A016SVC2</accession>
<dbReference type="SUPFAM" id="SSF57196">
    <property type="entry name" value="EGF/Laminin"/>
    <property type="match status" value="1"/>
</dbReference>
<dbReference type="GO" id="GO:0005509">
    <property type="term" value="F:calcium ion binding"/>
    <property type="evidence" value="ECO:0007669"/>
    <property type="project" value="InterPro"/>
</dbReference>
<dbReference type="PROSITE" id="PS51051">
    <property type="entry name" value="DSL"/>
    <property type="match status" value="1"/>
</dbReference>
<dbReference type="CDD" id="cd00054">
    <property type="entry name" value="EGF_CA"/>
    <property type="match status" value="1"/>
</dbReference>
<evidence type="ECO:0000313" key="15">
    <source>
        <dbReference type="Proteomes" id="UP000024635"/>
    </source>
</evidence>
<comment type="function">
    <text evidence="8">Putative Notch ligand involved in the mediation of Notch signaling.</text>
</comment>
<sequence length="450" mass="49746">MKARSTALIFLTALLQVDQVPAFSTSRFRIRDVKVVHEGPEDCCEEDPANSSCPCELQLSFCAGVRFPDKKQYKDCHYILFQTPFISPDDAPYNADVPINIRWPVTEWQLTVTAHDRLGNSFLDVSRFFRNISSHSPVTDMTIETKNVTVSFSFSVGCVENFYGPACTIFCNETFKDQNGGAFKCSQEGRKECEQGWSGPLCNEPRCDQDCVHGTCVGPNTCSCDFGWRGASCSECVPLAGCQHGYCRAAHQCECHPNWGGALCDVDLNYCSTHSDLCRNGGICLADSFNSYRCNCSAEYEGRNCERRKKKDDCSMIDCGVGVCVMASTPQCECPTGFAGAQCEYSSEGHLKPPFRFDTLLISFALLVLAICLAVISVSVRFICEKLDLIQRGGQAGPLYSTHWVAAEVHVRGKRSRSPSPPPTYDTGQSRSPCKSWRRTSTDLVEEATV</sequence>
<keyword evidence="15" id="KW-1185">Reference proteome</keyword>
<protein>
    <recommendedName>
        <fullName evidence="8">Delta-like protein</fullName>
    </recommendedName>
</protein>
<dbReference type="Proteomes" id="UP000024635">
    <property type="component" value="Unassembled WGS sequence"/>
</dbReference>